<comment type="caution">
    <text evidence="1">The sequence shown here is derived from an EMBL/GenBank/DDBJ whole genome shotgun (WGS) entry which is preliminary data.</text>
</comment>
<accession>A0ABT0B6W8</accession>
<sequence>MSRIKIHYPSKAKVRSAAEALHDLRVQGLDVAAIEVAPDGTIKVMSSAAFPVVARDEFEKWEQDGRL</sequence>
<dbReference type="RefSeq" id="WP_243996268.1">
    <property type="nucleotide sequence ID" value="NZ_JALHLE010000043.1"/>
</dbReference>
<name>A0ABT0B6W8_9SPHN</name>
<gene>
    <name evidence="1" type="ORF">MTR64_19800</name>
</gene>
<reference evidence="1" key="1">
    <citation type="submission" date="2022-03" db="EMBL/GenBank/DDBJ databases">
        <title>Identification of a novel bacterium isolated from mangrove sediments.</title>
        <authorList>
            <person name="Pan X."/>
        </authorList>
    </citation>
    <scope>NUCLEOTIDE SEQUENCE</scope>
    <source>
        <strain evidence="1">B2580</strain>
    </source>
</reference>
<dbReference type="EMBL" id="JALHLE010000043">
    <property type="protein sequence ID" value="MCJ2180822.1"/>
    <property type="molecule type" value="Genomic_DNA"/>
</dbReference>
<dbReference type="Proteomes" id="UP001162880">
    <property type="component" value="Unassembled WGS sequence"/>
</dbReference>
<evidence type="ECO:0000313" key="2">
    <source>
        <dbReference type="Proteomes" id="UP001162880"/>
    </source>
</evidence>
<evidence type="ECO:0000313" key="1">
    <source>
        <dbReference type="EMBL" id="MCJ2180822.1"/>
    </source>
</evidence>
<organism evidence="1 2">
    <name type="scientific">Novosphingobium album</name>
    <name type="common">ex Hu et al. 2023</name>
    <dbReference type="NCBI Taxonomy" id="2930093"/>
    <lineage>
        <taxon>Bacteria</taxon>
        <taxon>Pseudomonadati</taxon>
        <taxon>Pseudomonadota</taxon>
        <taxon>Alphaproteobacteria</taxon>
        <taxon>Sphingomonadales</taxon>
        <taxon>Sphingomonadaceae</taxon>
        <taxon>Novosphingobium</taxon>
    </lineage>
</organism>
<keyword evidence="2" id="KW-1185">Reference proteome</keyword>
<proteinExistence type="predicted"/>
<protein>
    <submittedName>
        <fullName evidence="1">Uncharacterized protein</fullName>
    </submittedName>
</protein>